<dbReference type="InterPro" id="IPR029063">
    <property type="entry name" value="SAM-dependent_MTases_sf"/>
</dbReference>
<keyword evidence="4" id="KW-0808">Transferase</keyword>
<feature type="domain" description="Spore protein YkvP/CgeB glycosyl transferase-like" evidence="3">
    <location>
        <begin position="757"/>
        <end position="866"/>
    </location>
</feature>
<feature type="coiled-coil region" evidence="1">
    <location>
        <begin position="247"/>
        <end position="292"/>
    </location>
</feature>
<name>A0ABT6JMZ0_9GAMM</name>
<keyword evidence="5" id="KW-1185">Reference proteome</keyword>
<dbReference type="CDD" id="cd02440">
    <property type="entry name" value="AdoMet_MTases"/>
    <property type="match status" value="1"/>
</dbReference>
<dbReference type="Gene3D" id="3.40.50.2000">
    <property type="entry name" value="Glycogen Phosphorylase B"/>
    <property type="match status" value="3"/>
</dbReference>
<keyword evidence="1" id="KW-0175">Coiled coil</keyword>
<evidence type="ECO:0000256" key="1">
    <source>
        <dbReference type="SAM" id="Coils"/>
    </source>
</evidence>
<reference evidence="4 5" key="1">
    <citation type="submission" date="2023-04" db="EMBL/GenBank/DDBJ databases">
        <title>Luteimonas sp. M1R5S18.</title>
        <authorList>
            <person name="Sun J.-Q."/>
        </authorList>
    </citation>
    <scope>NUCLEOTIDE SEQUENCE [LARGE SCALE GENOMIC DNA]</scope>
    <source>
        <strain evidence="4 5">M1R5S18</strain>
    </source>
</reference>
<evidence type="ECO:0000313" key="5">
    <source>
        <dbReference type="Proteomes" id="UP001156831"/>
    </source>
</evidence>
<feature type="compositionally biased region" description="Basic residues" evidence="2">
    <location>
        <begin position="473"/>
        <end position="483"/>
    </location>
</feature>
<dbReference type="CDD" id="cd03801">
    <property type="entry name" value="GT4_PimA-like"/>
    <property type="match status" value="1"/>
</dbReference>
<gene>
    <name evidence="4" type="ORF">QFW80_14980</name>
</gene>
<dbReference type="Gene3D" id="3.40.50.150">
    <property type="entry name" value="Vaccinia Virus protein VP39"/>
    <property type="match status" value="1"/>
</dbReference>
<feature type="coiled-coil region" evidence="1">
    <location>
        <begin position="321"/>
        <end position="407"/>
    </location>
</feature>
<sequence>MSMHNEHDEHDGHDGEHTGAGIWLDRVNEAYYDRLGEGMGRKTRDRINWMCAQCEGSTVLDVGCSQGITSLLLGREGFDVHGIDIMAEAVEYASRELAVESPEVRGRVRFERMDLLSMASGRVYDNVVMGEVVEHQTSAPRFLKAARKHVAPGGRLVVTVPFGLHPFPDHKCTVFPRDIAQALEGMRFDHIDVVDGYIRVVATADVGSTQGQLEPERLLLTTESGTLAAQELRFEALAAARRNDAARKELAAKLAKARDEARASAAESAKLMARDRQELSQLKSQLLATRNEALSASAEIERISAALRDADRDRERGEAARREAAEVSTQLQSALAKAERDLAGAIAAKDAALEASADLEEKLAGIESELVELDQSRRRLRELRGEVRRLERERDAQRQRHEVKVERMVDYRRRLEHQHATVKGWLDEANAELDFLKSSVSFQLGMTLMAATRSVRDFVALPIRLGRLAANGVRRRRERRKHPAVSASAGAKEEDPSLAFASPAPAKPGKTPQPKVADVSSLAPVALPSGRIRVLPLLDAEPEPAVVTGAFPSRVSELRVAAIMDDFTRESFRHCCTLMQLTPDGWREEMEAFAPHIVLVESAWKGEGERWARKIYPLSDELRDLVTAARAAGIPTAFWNKEDPVHFSVFLPTARLFDHVFTTDIDCMKGYRAELGHDRVSLLPFACEPRSHNPVETHDRVDGFCFAGSYYAKYPERQRDFASIVDALAERTSVDIFDRNLGKGDASLEFPDRYAGLIRGNLPYDQIDRAYKGYRYGININTVKQSQSMFARRAFDLLASNTVTVSNYSRGLRLMFGDLVVSSDSGSQVMERLRPYLQDETAYRKFRLLGLRKVLSEHTYEDRMAFVASRVAGRAIDVRLPAVRVLARVSDAQELDAVVAAFDRQRYRDRSLAIIAAEGVGTGRVDGRADILVASPDRMTGPIDTLADGADHVAVFSPGDYYGPSYLTDLALATRYSDADVIGKRAHYAAGTTGGPSLLEAGTQYARCDGIPPGRSIVRVSALAGRSVADVLDGCSGTLSALAIDEFNYCSGHAADACPAADDLVVDPGIALDRLQEMAAASGERDQRAGQEPVLIGYGATQLASLFPEGEYAAGKIRLATGESGIEVASTLGAGKFAYVYANACVPVEVLFPNDIGRFNMLASAGMLVSITLIFLDGNQQRIGHVIRACNSNQSVVPPEGTRLVMLGFRFQDAGLATLDRLVLQHMPPDVDAIASTGRHLLVSRSYPSYEQLYSYTFVHRRVAGYRAAGLGVDVFRFSDAPLSYSEFEGVDVVGGNVGDLALMLESNGYASILVHSFDEQVWSAVEPWLGRSRVVVWVHGAEIQPWYRRDFNNANDAERRAAIHRSDMRMALWRRVLGELPDGLHLVFVSEHLANEAMRDLGIVIPRDRYTVIHNHVDGELFPYREKDALQRQRILSIRPYSKRTYANDLAVRAVLDLAREPWFQDLRFSFFGDGPLFDETLAPLREGFPNIHIERRFLTQQEIREAHAAHGVFLVPSRIDSQGVSRDEAMASGLVPVTNRVSAIPEFVDEHAGFLADAEDWRGLADAIRQLQADPDRYLRMSRQAAEHVRTLSGRQQTLDREIDLILGRPAPPGDAVPGTAAPRRIAVYGDLNLNLLDGSAVWAASLVEVLSGLDDVQVDLFLKAKLSNTRVVASLLGLTNVRLIEPGAVGDVPDYRPEEALARIAVEDEKAPYRAIVLRGFAVNRLAARTPQFEGRLWAYLTDVPQNETALDESWRIELGRIAEASQYLLCQTQPLQDLLDRCVPQAQGRTRRLPPMIPDRRRVARVVRDGGDGVLRIAYAGKFAPLWGIREMFETFERLHAQGVASELHVFGDKIHNPPDDPDFKPETLNRLRGMPGVVWHGGVSRAELYEALSGMDVGWAWRRPELEQGTLELSTKVLEYGQCGLPCVMLPSGPNLDAFGGNYPLFAADVPALVAVLGDLAARRELRDQASTLSARVAQAHGFDHIRRTWVVPLLAHGPDAPPRG</sequence>
<dbReference type="PANTHER" id="PTHR45947:SF3">
    <property type="entry name" value="SULFOQUINOVOSYL TRANSFERASE SQD2"/>
    <property type="match status" value="1"/>
</dbReference>
<organism evidence="4 5">
    <name type="scientific">Luteimonas rhizosphaericola</name>
    <dbReference type="NCBI Taxonomy" id="3042024"/>
    <lineage>
        <taxon>Bacteria</taxon>
        <taxon>Pseudomonadati</taxon>
        <taxon>Pseudomonadota</taxon>
        <taxon>Gammaproteobacteria</taxon>
        <taxon>Lysobacterales</taxon>
        <taxon>Lysobacteraceae</taxon>
        <taxon>Luteimonas</taxon>
    </lineage>
</organism>
<evidence type="ECO:0000313" key="4">
    <source>
        <dbReference type="EMBL" id="MDH5831823.1"/>
    </source>
</evidence>
<dbReference type="GO" id="GO:0016757">
    <property type="term" value="F:glycosyltransferase activity"/>
    <property type="evidence" value="ECO:0007669"/>
    <property type="project" value="UniProtKB-KW"/>
</dbReference>
<protein>
    <submittedName>
        <fullName evidence="4">Glycosyltransferase</fullName>
        <ecNumber evidence="4">2.4.-.-</ecNumber>
    </submittedName>
</protein>
<dbReference type="RefSeq" id="WP_280602778.1">
    <property type="nucleotide sequence ID" value="NZ_JARXRN010000028.1"/>
</dbReference>
<dbReference type="Proteomes" id="UP001156831">
    <property type="component" value="Unassembled WGS sequence"/>
</dbReference>
<proteinExistence type="predicted"/>
<evidence type="ECO:0000256" key="2">
    <source>
        <dbReference type="SAM" id="MobiDB-lite"/>
    </source>
</evidence>
<accession>A0ABT6JMZ0</accession>
<dbReference type="PANTHER" id="PTHR45947">
    <property type="entry name" value="SULFOQUINOVOSYL TRANSFERASE SQD2"/>
    <property type="match status" value="1"/>
</dbReference>
<dbReference type="SUPFAM" id="SSF53335">
    <property type="entry name" value="S-adenosyl-L-methionine-dependent methyltransferases"/>
    <property type="match status" value="1"/>
</dbReference>
<feature type="region of interest" description="Disordered" evidence="2">
    <location>
        <begin position="472"/>
        <end position="517"/>
    </location>
</feature>
<dbReference type="EC" id="2.4.-.-" evidence="4"/>
<dbReference type="InterPro" id="IPR055259">
    <property type="entry name" value="YkvP/CgeB_Glyco_trans-like"/>
</dbReference>
<dbReference type="InterPro" id="IPR050194">
    <property type="entry name" value="Glycosyltransferase_grp1"/>
</dbReference>
<evidence type="ECO:0000259" key="3">
    <source>
        <dbReference type="Pfam" id="PF13524"/>
    </source>
</evidence>
<comment type="caution">
    <text evidence="4">The sequence shown here is derived from an EMBL/GenBank/DDBJ whole genome shotgun (WGS) entry which is preliminary data.</text>
</comment>
<dbReference type="Pfam" id="PF13692">
    <property type="entry name" value="Glyco_trans_1_4"/>
    <property type="match status" value="2"/>
</dbReference>
<dbReference type="EMBL" id="JARXRN010000028">
    <property type="protein sequence ID" value="MDH5831823.1"/>
    <property type="molecule type" value="Genomic_DNA"/>
</dbReference>
<dbReference type="Pfam" id="PF13524">
    <property type="entry name" value="Glyco_trans_1_2"/>
    <property type="match status" value="1"/>
</dbReference>
<keyword evidence="4" id="KW-0328">Glycosyltransferase</keyword>
<dbReference type="Pfam" id="PF13489">
    <property type="entry name" value="Methyltransf_23"/>
    <property type="match status" value="1"/>
</dbReference>
<dbReference type="SUPFAM" id="SSF53756">
    <property type="entry name" value="UDP-Glycosyltransferase/glycogen phosphorylase"/>
    <property type="match status" value="2"/>
</dbReference>